<dbReference type="Proteomes" id="UP001162483">
    <property type="component" value="Unassembled WGS sequence"/>
</dbReference>
<comment type="caution">
    <text evidence="1">The sequence shown here is derived from an EMBL/GenBank/DDBJ whole genome shotgun (WGS) entry which is preliminary data.</text>
</comment>
<accession>A0ABN9CBK1</accession>
<sequence length="35" mass="3705">MSCQSAPALDCHPTVPISAHWCHQPVPISATHQGP</sequence>
<evidence type="ECO:0000313" key="1">
    <source>
        <dbReference type="EMBL" id="CAI9557055.1"/>
    </source>
</evidence>
<organism evidence="1 2">
    <name type="scientific">Staurois parvus</name>
    <dbReference type="NCBI Taxonomy" id="386267"/>
    <lineage>
        <taxon>Eukaryota</taxon>
        <taxon>Metazoa</taxon>
        <taxon>Chordata</taxon>
        <taxon>Craniata</taxon>
        <taxon>Vertebrata</taxon>
        <taxon>Euteleostomi</taxon>
        <taxon>Amphibia</taxon>
        <taxon>Batrachia</taxon>
        <taxon>Anura</taxon>
        <taxon>Neobatrachia</taxon>
        <taxon>Ranoidea</taxon>
        <taxon>Ranidae</taxon>
        <taxon>Staurois</taxon>
    </lineage>
</organism>
<evidence type="ECO:0000313" key="2">
    <source>
        <dbReference type="Proteomes" id="UP001162483"/>
    </source>
</evidence>
<name>A0ABN9CBK1_9NEOB</name>
<protein>
    <submittedName>
        <fullName evidence="1">Uncharacterized protein</fullName>
    </submittedName>
</protein>
<keyword evidence="2" id="KW-1185">Reference proteome</keyword>
<gene>
    <name evidence="1" type="ORF">SPARVUS_LOCUS4632269</name>
</gene>
<reference evidence="1" key="1">
    <citation type="submission" date="2023-05" db="EMBL/GenBank/DDBJ databases">
        <authorList>
            <person name="Stuckert A."/>
        </authorList>
    </citation>
    <scope>NUCLEOTIDE SEQUENCE</scope>
</reference>
<feature type="non-terminal residue" evidence="1">
    <location>
        <position position="35"/>
    </location>
</feature>
<proteinExistence type="predicted"/>
<dbReference type="EMBL" id="CATNWA010008883">
    <property type="protein sequence ID" value="CAI9557055.1"/>
    <property type="molecule type" value="Genomic_DNA"/>
</dbReference>